<evidence type="ECO:0000313" key="1">
    <source>
        <dbReference type="EMBL" id="MBB3207223.1"/>
    </source>
</evidence>
<reference evidence="1 2" key="1">
    <citation type="submission" date="2020-08" db="EMBL/GenBank/DDBJ databases">
        <title>Genomic Encyclopedia of Type Strains, Phase III (KMG-III): the genomes of soil and plant-associated and newly described type strains.</title>
        <authorList>
            <person name="Whitman W."/>
        </authorList>
    </citation>
    <scope>NUCLEOTIDE SEQUENCE [LARGE SCALE GENOMIC DNA]</scope>
    <source>
        <strain evidence="1 2">CECT 8075</strain>
    </source>
</reference>
<accession>A0A7W5E047</accession>
<sequence length="219" mass="24606">MTGLFGCLTIAFVGVTPARADEVSSETNANPIIVEAESFTAQRDDDVRRWHVIPTKDGSPPVAEADLRKQAAEGASNGAYIRLLPDTRVTHADKLIRGENFSPEAGKMAVISYPVEFQTPGRYYVWVRAFSTGSEDNGIHVGIDGQWPEHGQRMQWCQGKNTWRWQCAQRTEKQHCGVPMEIYLDIDAAGKKMVEFSMREDGFTMDQFLLTTDKSYRPE</sequence>
<keyword evidence="2" id="KW-1185">Reference proteome</keyword>
<dbReference type="AlphaFoldDB" id="A0A7W5E047"/>
<evidence type="ECO:0000313" key="2">
    <source>
        <dbReference type="Proteomes" id="UP000536179"/>
    </source>
</evidence>
<name>A0A7W5E047_9BACT</name>
<dbReference type="Proteomes" id="UP000536179">
    <property type="component" value="Unassembled WGS sequence"/>
</dbReference>
<protein>
    <submittedName>
        <fullName evidence="1">Uncharacterized protein</fullName>
    </submittedName>
</protein>
<gene>
    <name evidence="1" type="ORF">FHS27_003042</name>
</gene>
<dbReference type="RefSeq" id="WP_246419767.1">
    <property type="nucleotide sequence ID" value="NZ_JACHXU010000009.1"/>
</dbReference>
<comment type="caution">
    <text evidence="1">The sequence shown here is derived from an EMBL/GenBank/DDBJ whole genome shotgun (WGS) entry which is preliminary data.</text>
</comment>
<dbReference type="Gene3D" id="2.60.120.1620">
    <property type="match status" value="1"/>
</dbReference>
<proteinExistence type="predicted"/>
<organism evidence="1 2">
    <name type="scientific">Aporhodopirellula rubra</name>
    <dbReference type="NCBI Taxonomy" id="980271"/>
    <lineage>
        <taxon>Bacteria</taxon>
        <taxon>Pseudomonadati</taxon>
        <taxon>Planctomycetota</taxon>
        <taxon>Planctomycetia</taxon>
        <taxon>Pirellulales</taxon>
        <taxon>Pirellulaceae</taxon>
        <taxon>Aporhodopirellula</taxon>
    </lineage>
</organism>
<dbReference type="EMBL" id="JACHXU010000009">
    <property type="protein sequence ID" value="MBB3207223.1"/>
    <property type="molecule type" value="Genomic_DNA"/>
</dbReference>